<dbReference type="SUPFAM" id="SSF53187">
    <property type="entry name" value="Zn-dependent exopeptidases"/>
    <property type="match status" value="1"/>
</dbReference>
<evidence type="ECO:0000259" key="5">
    <source>
        <dbReference type="Pfam" id="PF07687"/>
    </source>
</evidence>
<proteinExistence type="predicted"/>
<dbReference type="InterPro" id="IPR001261">
    <property type="entry name" value="ArgE/DapE_CS"/>
</dbReference>
<dbReference type="InterPro" id="IPR002933">
    <property type="entry name" value="Peptidase_M20"/>
</dbReference>
<dbReference type="AlphaFoldDB" id="A0A0X8D6R1"/>
<dbReference type="Pfam" id="PF07687">
    <property type="entry name" value="M20_dimer"/>
    <property type="match status" value="1"/>
</dbReference>
<dbReference type="Proteomes" id="UP000061630">
    <property type="component" value="Chromosome"/>
</dbReference>
<sequence>MKVEDPRRYLLELAPLAGEEARGEYVASRLPGARRDGLGNVWAGEGKVLLLAHLDTVLSPKPPRRVGERLYAPGVGDNTSGVAVLLSLPELPGVVRGFTVGEEGLGNLKGARALVEALSPEMVVAVDGYLPGVVDRALGSVRLRVRLQGPGGHAWGDRRLPHPVFALAEGLCRVRALVEGREDASVNASGLEGGQAVNALPQEAACLLEVRALEEAALAALLQGVEAAFAEAARAHRVRLALEVLGRRPAGRTATPRLLQAAERALAEVGERPQWLPGSTDASAAIERGIPALGFGVYRGGGAHTPEEWVLPNSLLEGQRALLALLRGLGVG</sequence>
<dbReference type="PANTHER" id="PTHR43808:SF17">
    <property type="entry name" value="PEPTIDASE M20"/>
    <property type="match status" value="1"/>
</dbReference>
<evidence type="ECO:0000256" key="1">
    <source>
        <dbReference type="ARBA" id="ARBA00001947"/>
    </source>
</evidence>
<dbReference type="EMBL" id="CP014141">
    <property type="protein sequence ID" value="AMA75386.1"/>
    <property type="molecule type" value="Genomic_DNA"/>
</dbReference>
<dbReference type="GO" id="GO:0046872">
    <property type="term" value="F:metal ion binding"/>
    <property type="evidence" value="ECO:0007669"/>
    <property type="project" value="UniProtKB-KW"/>
</dbReference>
<keyword evidence="2" id="KW-0479">Metal-binding</keyword>
<evidence type="ECO:0000313" key="7">
    <source>
        <dbReference type="Proteomes" id="UP000061630"/>
    </source>
</evidence>
<name>A0A0X8D6R1_9DEIN</name>
<evidence type="ECO:0000313" key="6">
    <source>
        <dbReference type="EMBL" id="AMA75386.1"/>
    </source>
</evidence>
<dbReference type="KEGG" id="tpar:AV541_03990"/>
<accession>A0A0X8D6R1</accession>
<reference evidence="6 7" key="1">
    <citation type="submission" date="2016-01" db="EMBL/GenBank/DDBJ databases">
        <title>Genome sequence of Thermus parvatiensis, a thermophile isolated from a hot water spring.</title>
        <authorList>
            <person name="Tripathi C."/>
            <person name="Lal R."/>
        </authorList>
    </citation>
    <scope>NUCLEOTIDE SEQUENCE [LARGE SCALE GENOMIC DNA]</scope>
    <source>
        <strain evidence="6 7">RL</strain>
    </source>
</reference>
<protein>
    <submittedName>
        <fullName evidence="6">Peptidase M20</fullName>
    </submittedName>
</protein>
<evidence type="ECO:0000256" key="2">
    <source>
        <dbReference type="ARBA" id="ARBA00022723"/>
    </source>
</evidence>
<dbReference type="PANTHER" id="PTHR43808">
    <property type="entry name" value="ACETYLORNITHINE DEACETYLASE"/>
    <property type="match status" value="1"/>
</dbReference>
<dbReference type="SUPFAM" id="SSF55031">
    <property type="entry name" value="Bacterial exopeptidase dimerisation domain"/>
    <property type="match status" value="1"/>
</dbReference>
<dbReference type="InterPro" id="IPR036264">
    <property type="entry name" value="Bact_exopeptidase_dim_dom"/>
</dbReference>
<feature type="domain" description="Peptidase M20 dimerisation" evidence="5">
    <location>
        <begin position="139"/>
        <end position="235"/>
    </location>
</feature>
<keyword evidence="3" id="KW-0378">Hydrolase</keyword>
<dbReference type="GO" id="GO:0016787">
    <property type="term" value="F:hydrolase activity"/>
    <property type="evidence" value="ECO:0007669"/>
    <property type="project" value="UniProtKB-KW"/>
</dbReference>
<dbReference type="PROSITE" id="PS00758">
    <property type="entry name" value="ARGE_DAPE_CPG2_1"/>
    <property type="match status" value="1"/>
</dbReference>
<comment type="cofactor">
    <cofactor evidence="1">
        <name>Zn(2+)</name>
        <dbReference type="ChEBI" id="CHEBI:29105"/>
    </cofactor>
</comment>
<dbReference type="Pfam" id="PF01546">
    <property type="entry name" value="Peptidase_M20"/>
    <property type="match status" value="1"/>
</dbReference>
<evidence type="ECO:0000256" key="3">
    <source>
        <dbReference type="ARBA" id="ARBA00022801"/>
    </source>
</evidence>
<evidence type="ECO:0000256" key="4">
    <source>
        <dbReference type="ARBA" id="ARBA00022833"/>
    </source>
</evidence>
<dbReference type="Gene3D" id="3.30.70.360">
    <property type="match status" value="1"/>
</dbReference>
<dbReference type="InterPro" id="IPR011650">
    <property type="entry name" value="Peptidase_M20_dimer"/>
</dbReference>
<dbReference type="Gene3D" id="3.40.630.10">
    <property type="entry name" value="Zn peptidases"/>
    <property type="match status" value="1"/>
</dbReference>
<gene>
    <name evidence="6" type="ORF">AV541_03990</name>
</gene>
<keyword evidence="4" id="KW-0862">Zinc</keyword>
<organism evidence="6 7">
    <name type="scientific">Thermus parvatiensis</name>
    <dbReference type="NCBI Taxonomy" id="456163"/>
    <lineage>
        <taxon>Bacteria</taxon>
        <taxon>Thermotogati</taxon>
        <taxon>Deinococcota</taxon>
        <taxon>Deinococci</taxon>
        <taxon>Thermales</taxon>
        <taxon>Thermaceae</taxon>
        <taxon>Thermus</taxon>
    </lineage>
</organism>
<dbReference type="InterPro" id="IPR050072">
    <property type="entry name" value="Peptidase_M20A"/>
</dbReference>
<dbReference type="RefSeq" id="WP_060384288.1">
    <property type="nucleotide sequence ID" value="NZ_CP014141.1"/>
</dbReference>